<keyword evidence="2" id="KW-1185">Reference proteome</keyword>
<accession>A0A0J7K0A8</accession>
<gene>
    <name evidence="1" type="ORF">RF55_19653</name>
</gene>
<evidence type="ECO:0000313" key="2">
    <source>
        <dbReference type="Proteomes" id="UP000036403"/>
    </source>
</evidence>
<evidence type="ECO:0000313" key="1">
    <source>
        <dbReference type="EMBL" id="KMQ83566.1"/>
    </source>
</evidence>
<sequence>MTEIKEPMMDYLKNHPEDCDGVKPVDDEEFEFLSIHQFHAVAILRIILEIIHHWLFDLCHQREYLFQLAPGQGGRDFGSQVFPAGFFRSNRFFMPILSF</sequence>
<dbReference type="PaxDb" id="67767-A0A0J7K0A8"/>
<dbReference type="Proteomes" id="UP000036403">
    <property type="component" value="Unassembled WGS sequence"/>
</dbReference>
<protein>
    <submittedName>
        <fullName evidence="1">Lysine-aminomutase</fullName>
    </submittedName>
</protein>
<dbReference type="EMBL" id="LBMM01019286">
    <property type="protein sequence ID" value="KMQ83566.1"/>
    <property type="molecule type" value="Genomic_DNA"/>
</dbReference>
<proteinExistence type="predicted"/>
<dbReference type="AlphaFoldDB" id="A0A0J7K0A8"/>
<comment type="caution">
    <text evidence="1">The sequence shown here is derived from an EMBL/GenBank/DDBJ whole genome shotgun (WGS) entry which is preliminary data.</text>
</comment>
<reference evidence="1 2" key="1">
    <citation type="submission" date="2015-04" db="EMBL/GenBank/DDBJ databases">
        <title>Lasius niger genome sequencing.</title>
        <authorList>
            <person name="Konorov E.A."/>
            <person name="Nikitin M.A."/>
            <person name="Kirill M.V."/>
            <person name="Chang P."/>
        </authorList>
    </citation>
    <scope>NUCLEOTIDE SEQUENCE [LARGE SCALE GENOMIC DNA]</scope>
    <source>
        <tissue evidence="1">Whole</tissue>
    </source>
</reference>
<organism evidence="1 2">
    <name type="scientific">Lasius niger</name>
    <name type="common">Black garden ant</name>
    <dbReference type="NCBI Taxonomy" id="67767"/>
    <lineage>
        <taxon>Eukaryota</taxon>
        <taxon>Metazoa</taxon>
        <taxon>Ecdysozoa</taxon>
        <taxon>Arthropoda</taxon>
        <taxon>Hexapoda</taxon>
        <taxon>Insecta</taxon>
        <taxon>Pterygota</taxon>
        <taxon>Neoptera</taxon>
        <taxon>Endopterygota</taxon>
        <taxon>Hymenoptera</taxon>
        <taxon>Apocrita</taxon>
        <taxon>Aculeata</taxon>
        <taxon>Formicoidea</taxon>
        <taxon>Formicidae</taxon>
        <taxon>Formicinae</taxon>
        <taxon>Lasius</taxon>
        <taxon>Lasius</taxon>
    </lineage>
</organism>
<name>A0A0J7K0A8_LASNI</name>